<feature type="compositionally biased region" description="Polar residues" evidence="1">
    <location>
        <begin position="106"/>
        <end position="121"/>
    </location>
</feature>
<dbReference type="RefSeq" id="WP_284030860.1">
    <property type="nucleotide sequence ID" value="NZ_CP126154.1"/>
</dbReference>
<name>A0ABD5WDW4_9EURY</name>
<gene>
    <name evidence="2" type="ORF">ACFQL9_05230</name>
</gene>
<dbReference type="EMBL" id="JBHTAH010000003">
    <property type="protein sequence ID" value="MFC7069039.1"/>
    <property type="molecule type" value="Genomic_DNA"/>
</dbReference>
<evidence type="ECO:0000313" key="2">
    <source>
        <dbReference type="EMBL" id="MFC7069039.1"/>
    </source>
</evidence>
<keyword evidence="3" id="KW-1185">Reference proteome</keyword>
<feature type="region of interest" description="Disordered" evidence="1">
    <location>
        <begin position="99"/>
        <end position="122"/>
    </location>
</feature>
<comment type="caution">
    <text evidence="2">The sequence shown here is derived from an EMBL/GenBank/DDBJ whole genome shotgun (WGS) entry which is preliminary data.</text>
</comment>
<evidence type="ECO:0000256" key="1">
    <source>
        <dbReference type="SAM" id="MobiDB-lite"/>
    </source>
</evidence>
<dbReference type="Proteomes" id="UP001596461">
    <property type="component" value="Unassembled WGS sequence"/>
</dbReference>
<feature type="compositionally biased region" description="Polar residues" evidence="1">
    <location>
        <begin position="38"/>
        <end position="49"/>
    </location>
</feature>
<evidence type="ECO:0000313" key="3">
    <source>
        <dbReference type="Proteomes" id="UP001596461"/>
    </source>
</evidence>
<evidence type="ECO:0008006" key="4">
    <source>
        <dbReference type="Google" id="ProtNLM"/>
    </source>
</evidence>
<feature type="compositionally biased region" description="Acidic residues" evidence="1">
    <location>
        <begin position="22"/>
        <end position="33"/>
    </location>
</feature>
<protein>
    <recommendedName>
        <fullName evidence="4">DUF1102 domain-containing protein</fullName>
    </recommendedName>
</protein>
<sequence>MSANRGISVSAADDNDAFLAIEPEDTPNGDEYADASGGTVSLDFTNTDESAPEGEDGGSGLNTDADTIIRDVLTVTNQGTQDVIVGVSGLPESMSVYTDDGDVAANGSSSSLNQDSNTPASGNLALVEVGETMERVGVIFRDPPSDLDLTDGSLTINAVAVDSLDDPAAVRSKYE</sequence>
<reference evidence="2 3" key="1">
    <citation type="journal article" date="2019" name="Int. J. Syst. Evol. Microbiol.">
        <title>The Global Catalogue of Microorganisms (GCM) 10K type strain sequencing project: providing services to taxonomists for standard genome sequencing and annotation.</title>
        <authorList>
            <consortium name="The Broad Institute Genomics Platform"/>
            <consortium name="The Broad Institute Genome Sequencing Center for Infectious Disease"/>
            <person name="Wu L."/>
            <person name="Ma J."/>
        </authorList>
    </citation>
    <scope>NUCLEOTIDE SEQUENCE [LARGE SCALE GENOMIC DNA]</scope>
    <source>
        <strain evidence="2 3">DT31</strain>
    </source>
</reference>
<accession>A0ABD5WDW4</accession>
<organism evidence="2 3">
    <name type="scientific">Halobaculum lipolyticum</name>
    <dbReference type="NCBI Taxonomy" id="3032001"/>
    <lineage>
        <taxon>Archaea</taxon>
        <taxon>Methanobacteriati</taxon>
        <taxon>Methanobacteriota</taxon>
        <taxon>Stenosarchaea group</taxon>
        <taxon>Halobacteria</taxon>
        <taxon>Halobacteriales</taxon>
        <taxon>Haloferacaceae</taxon>
        <taxon>Halobaculum</taxon>
    </lineage>
</organism>
<proteinExistence type="predicted"/>
<feature type="region of interest" description="Disordered" evidence="1">
    <location>
        <begin position="1"/>
        <end position="63"/>
    </location>
</feature>
<dbReference type="GeneID" id="81125713"/>
<dbReference type="AlphaFoldDB" id="A0ABD5WDW4"/>